<feature type="compositionally biased region" description="Low complexity" evidence="1">
    <location>
        <begin position="258"/>
        <end position="271"/>
    </location>
</feature>
<evidence type="ECO:0000259" key="2">
    <source>
        <dbReference type="Pfam" id="PF25813"/>
    </source>
</evidence>
<dbReference type="GeneID" id="110793051"/>
<dbReference type="RefSeq" id="XP_056682404.1">
    <property type="nucleotide sequence ID" value="XM_056826426.1"/>
</dbReference>
<proteinExistence type="predicted"/>
<feature type="region of interest" description="Disordered" evidence="1">
    <location>
        <begin position="160"/>
        <end position="289"/>
    </location>
</feature>
<evidence type="ECO:0000313" key="3">
    <source>
        <dbReference type="Proteomes" id="UP000813463"/>
    </source>
</evidence>
<dbReference type="InterPro" id="IPR057743">
    <property type="entry name" value="Zfn_VAL1-3_N"/>
</dbReference>
<feature type="compositionally biased region" description="Low complexity" evidence="1">
    <location>
        <begin position="188"/>
        <end position="224"/>
    </location>
</feature>
<dbReference type="Proteomes" id="UP000813463">
    <property type="component" value="Chromosome 4"/>
</dbReference>
<accession>A0ABM3QGB5</accession>
<evidence type="ECO:0000256" key="1">
    <source>
        <dbReference type="SAM" id="MobiDB-lite"/>
    </source>
</evidence>
<reference evidence="3" key="1">
    <citation type="journal article" date="2021" name="Nat. Commun.">
        <title>Genomic analyses provide insights into spinach domestication and the genetic basis of agronomic traits.</title>
        <authorList>
            <person name="Cai X."/>
            <person name="Sun X."/>
            <person name="Xu C."/>
            <person name="Sun H."/>
            <person name="Wang X."/>
            <person name="Ge C."/>
            <person name="Zhang Z."/>
            <person name="Wang Q."/>
            <person name="Fei Z."/>
            <person name="Jiao C."/>
            <person name="Wang Q."/>
        </authorList>
    </citation>
    <scope>NUCLEOTIDE SEQUENCE [LARGE SCALE GENOMIC DNA]</scope>
    <source>
        <strain evidence="3">cv. Varoflay</strain>
    </source>
</reference>
<dbReference type="CDD" id="cd15489">
    <property type="entry name" value="PHD_SF"/>
    <property type="match status" value="1"/>
</dbReference>
<evidence type="ECO:0000313" key="4">
    <source>
        <dbReference type="RefSeq" id="XP_056682404.1"/>
    </source>
</evidence>
<keyword evidence="3" id="KW-1185">Reference proteome</keyword>
<feature type="compositionally biased region" description="Polar residues" evidence="1">
    <location>
        <begin position="160"/>
        <end position="183"/>
    </location>
</feature>
<dbReference type="Pfam" id="PF25813">
    <property type="entry name" value="zf_VAL1_N"/>
    <property type="match status" value="1"/>
</dbReference>
<feature type="domain" description="VAL1-3 N-terminal zinc finger" evidence="2">
    <location>
        <begin position="82"/>
        <end position="130"/>
    </location>
</feature>
<organism evidence="3 4">
    <name type="scientific">Spinacia oleracea</name>
    <name type="common">Spinach</name>
    <dbReference type="NCBI Taxonomy" id="3562"/>
    <lineage>
        <taxon>Eukaryota</taxon>
        <taxon>Viridiplantae</taxon>
        <taxon>Streptophyta</taxon>
        <taxon>Embryophyta</taxon>
        <taxon>Tracheophyta</taxon>
        <taxon>Spermatophyta</taxon>
        <taxon>Magnoliopsida</taxon>
        <taxon>eudicotyledons</taxon>
        <taxon>Gunneridae</taxon>
        <taxon>Pentapetalae</taxon>
        <taxon>Caryophyllales</taxon>
        <taxon>Chenopodiaceae</taxon>
        <taxon>Chenopodioideae</taxon>
        <taxon>Anserineae</taxon>
        <taxon>Spinacia</taxon>
    </lineage>
</organism>
<reference evidence="4" key="2">
    <citation type="submission" date="2025-08" db="UniProtKB">
        <authorList>
            <consortium name="RefSeq"/>
        </authorList>
    </citation>
    <scope>IDENTIFICATION</scope>
    <source>
        <tissue evidence="4">Leaf</tissue>
    </source>
</reference>
<dbReference type="PANTHER" id="PTHR46245">
    <property type="entry name" value="B3 DOMAIN-CONTAINING PROTEIN OS07G0563300"/>
    <property type="match status" value="1"/>
</dbReference>
<protein>
    <submittedName>
        <fullName evidence="4">Uncharacterized protein isoform X1</fullName>
    </submittedName>
</protein>
<dbReference type="PANTHER" id="PTHR46245:SF18">
    <property type="entry name" value="TREACLE PROTEIN-LIKE ISOFORM X1"/>
    <property type="match status" value="1"/>
</dbReference>
<gene>
    <name evidence="4" type="primary">LOC110793051</name>
</gene>
<name>A0ABM3QGB5_SPIOL</name>
<sequence>MKMRQSLQPNASLIRSFFSPPFALCLFLSSSANLMASSGEKCSFCHHVMNVPQKGWRLRDSTYAKICIPCFTAYEDGSFCDKYHHDNDGWRHCDECDMQVHCGCIMGLNTYETNDTCGVTCKACLQESSVVSSVGGTSFLDDDTCSYMEMRIGIELLSDSATGNASPNPATGVTSADPSTGRTSPDPASGGVSDSASADCATEGASANPATGGAAAEPATGGATVDPAIRDTRSDPTSGGSSADPAKKDAPTDPAPSDPSTGDSPSNPTTGDTSEDFAFGNSADYHDST</sequence>